<keyword evidence="2 12" id="KW-0639">Primosome</keyword>
<dbReference type="InterPro" id="IPR002694">
    <property type="entry name" value="Znf_CHC2"/>
</dbReference>
<sequence length="615" mass="67724">MSLPPGFLEELRTRLQVSDVVGKRVPLQRSTKGEFKACCPFHKEKTPSFTVNDQKGFFYCFGCGATGDVISFVMQHDRLSFMEAIETLASQAGMEVPKAAPEDRARFERQKTLYDVVESACAFFEAELRGPGGRAARDYLKGRGLDGETVARFRLGFAPGDGGKLIKHLRGQGFQDAMVEEVGLARRPDDGRDLYSFFRNRVIFPVADRRGRTVAFGGRIMEGDGPKYINSPDNPLFHKGNLLYGLSRARQAASQGQTVIVAEGYMDVIALVRAGFEAAVAPLGTALTEEQIGELWKMAPVPVLCFDGDEAGRRAAWRAMDRILPQLKPDHSARIAFLPQGEDPDSLIRGSGGGAAMQAVLDGALPLVRVLYDRQTTMHRLETPEGRAGLRAGVEAQARRIADPAVQGQYLADLRARFEEAYPYRPRRQGGGEWRPGGKPPQPAGPKPQSIRDEQDDRLPFCVLLCLLATHPGLGEEVGEGFAMLEIPDSELDSLRQSLLVRLGDSHGRDSGRDSDGLDSQPAAPYLTVPEADGLPPALVDRIRRKWPFTRPEAPLEEARAGWAMVMGHLELRALRREFADAARDLARQGTEAALERWRGLRQEIERRQAAPGGF</sequence>
<dbReference type="PANTHER" id="PTHR30313:SF2">
    <property type="entry name" value="DNA PRIMASE"/>
    <property type="match status" value="1"/>
</dbReference>
<dbReference type="SUPFAM" id="SSF56731">
    <property type="entry name" value="DNA primase core"/>
    <property type="match status" value="1"/>
</dbReference>
<reference evidence="15 16" key="1">
    <citation type="submission" date="2014-01" db="EMBL/GenBank/DDBJ databases">
        <title>Genome sequence determination for a cystic fibrosis isolate, Inquilinus limosus.</title>
        <authorList>
            <person name="Pino M."/>
            <person name="Di Conza J."/>
            <person name="Gutkind G."/>
        </authorList>
    </citation>
    <scope>NUCLEOTIDE SEQUENCE [LARGE SCALE GENOMIC DNA]</scope>
    <source>
        <strain evidence="15 16">MP06</strain>
    </source>
</reference>
<dbReference type="InterPro" id="IPR037068">
    <property type="entry name" value="DNA_primase_core_N_sf"/>
</dbReference>
<feature type="region of interest" description="Disordered" evidence="13">
    <location>
        <begin position="506"/>
        <end position="531"/>
    </location>
</feature>
<evidence type="ECO:0000256" key="12">
    <source>
        <dbReference type="HAMAP-Rule" id="MF_00974"/>
    </source>
</evidence>
<dbReference type="Gene3D" id="3.40.1360.10">
    <property type="match status" value="1"/>
</dbReference>
<comment type="cofactor">
    <cofactor evidence="12">
        <name>Zn(2+)</name>
        <dbReference type="ChEBI" id="CHEBI:29105"/>
    </cofactor>
    <text evidence="12">Binds 1 zinc ion per monomer.</text>
</comment>
<evidence type="ECO:0000256" key="6">
    <source>
        <dbReference type="ARBA" id="ARBA00022723"/>
    </source>
</evidence>
<keyword evidence="4 12" id="KW-0548">Nucleotidyltransferase</keyword>
<dbReference type="FunFam" id="3.40.1360.10:FF:000002">
    <property type="entry name" value="DNA primase"/>
    <property type="match status" value="1"/>
</dbReference>
<gene>
    <name evidence="12" type="primary">dnaG</name>
    <name evidence="15" type="ORF">P409_17435</name>
</gene>
<keyword evidence="10 12" id="KW-0238">DNA-binding</keyword>
<evidence type="ECO:0000256" key="13">
    <source>
        <dbReference type="SAM" id="MobiDB-lite"/>
    </source>
</evidence>
<keyword evidence="7 12" id="KW-0863">Zinc-finger</keyword>
<comment type="domain">
    <text evidence="12">Contains an N-terminal zinc-binding domain, a central core domain that contains the primase activity, and a C-terminal DnaB-binding domain.</text>
</comment>
<dbReference type="NCBIfam" id="TIGR01391">
    <property type="entry name" value="dnaG"/>
    <property type="match status" value="1"/>
</dbReference>
<dbReference type="Pfam" id="PF01807">
    <property type="entry name" value="Zn_ribbon_DnaG"/>
    <property type="match status" value="1"/>
</dbReference>
<organism evidence="15 16">
    <name type="scientific">Inquilinus limosus MP06</name>
    <dbReference type="NCBI Taxonomy" id="1398085"/>
    <lineage>
        <taxon>Bacteria</taxon>
        <taxon>Pseudomonadati</taxon>
        <taxon>Pseudomonadota</taxon>
        <taxon>Alphaproteobacteria</taxon>
        <taxon>Rhodospirillales</taxon>
        <taxon>Rhodospirillaceae</taxon>
        <taxon>Inquilinus</taxon>
    </lineage>
</organism>
<dbReference type="HAMAP" id="MF_00974">
    <property type="entry name" value="DNA_primase_DnaG"/>
    <property type="match status" value="1"/>
</dbReference>
<feature type="zinc finger region" description="CHC2-type" evidence="12">
    <location>
        <begin position="39"/>
        <end position="63"/>
    </location>
</feature>
<dbReference type="Pfam" id="PF08275">
    <property type="entry name" value="DNAG_N"/>
    <property type="match status" value="1"/>
</dbReference>
<dbReference type="GO" id="GO:0000428">
    <property type="term" value="C:DNA-directed RNA polymerase complex"/>
    <property type="evidence" value="ECO:0007669"/>
    <property type="project" value="UniProtKB-KW"/>
</dbReference>
<dbReference type="InterPro" id="IPR006171">
    <property type="entry name" value="TOPRIM_dom"/>
</dbReference>
<comment type="catalytic activity">
    <reaction evidence="12">
        <text>ssDNA + n NTP = ssDNA/pppN(pN)n-1 hybrid + (n-1) diphosphate.</text>
        <dbReference type="EC" id="2.7.7.101"/>
    </reaction>
</comment>
<dbReference type="GO" id="GO:0003677">
    <property type="term" value="F:DNA binding"/>
    <property type="evidence" value="ECO:0007669"/>
    <property type="project" value="UniProtKB-KW"/>
</dbReference>
<dbReference type="SMART" id="SM00493">
    <property type="entry name" value="TOPRIM"/>
    <property type="match status" value="1"/>
</dbReference>
<evidence type="ECO:0000256" key="1">
    <source>
        <dbReference type="ARBA" id="ARBA00022478"/>
    </source>
</evidence>
<keyword evidence="8 12" id="KW-0862">Zinc</keyword>
<dbReference type="CDD" id="cd03364">
    <property type="entry name" value="TOPRIM_DnaG_primases"/>
    <property type="match status" value="1"/>
</dbReference>
<dbReference type="GO" id="GO:0006269">
    <property type="term" value="P:DNA replication, synthesis of primer"/>
    <property type="evidence" value="ECO:0007669"/>
    <property type="project" value="UniProtKB-UniRule"/>
</dbReference>
<evidence type="ECO:0000256" key="5">
    <source>
        <dbReference type="ARBA" id="ARBA00022705"/>
    </source>
</evidence>
<protein>
    <recommendedName>
        <fullName evidence="12">DNA primase</fullName>
        <ecNumber evidence="12">2.7.7.101</ecNumber>
    </recommendedName>
</protein>
<feature type="compositionally biased region" description="Basic and acidic residues" evidence="13">
    <location>
        <begin position="506"/>
        <end position="516"/>
    </location>
</feature>
<dbReference type="PANTHER" id="PTHR30313">
    <property type="entry name" value="DNA PRIMASE"/>
    <property type="match status" value="1"/>
</dbReference>
<evidence type="ECO:0000256" key="10">
    <source>
        <dbReference type="ARBA" id="ARBA00023125"/>
    </source>
</evidence>
<dbReference type="EC" id="2.7.7.101" evidence="12"/>
<keyword evidence="9" id="KW-0460">Magnesium</keyword>
<proteinExistence type="inferred from homology"/>
<dbReference type="GO" id="GO:0003899">
    <property type="term" value="F:DNA-directed RNA polymerase activity"/>
    <property type="evidence" value="ECO:0007669"/>
    <property type="project" value="UniProtKB-UniRule"/>
</dbReference>
<evidence type="ECO:0000313" key="15">
    <source>
        <dbReference type="EMBL" id="KGM33146.1"/>
    </source>
</evidence>
<keyword evidence="11 12" id="KW-0804">Transcription</keyword>
<comment type="similarity">
    <text evidence="12">Belongs to the DnaG primase family.</text>
</comment>
<dbReference type="GO" id="GO:0008270">
    <property type="term" value="F:zinc ion binding"/>
    <property type="evidence" value="ECO:0007669"/>
    <property type="project" value="UniProtKB-UniRule"/>
</dbReference>
<evidence type="ECO:0000256" key="3">
    <source>
        <dbReference type="ARBA" id="ARBA00022679"/>
    </source>
</evidence>
<dbReference type="Gene3D" id="3.90.580.10">
    <property type="entry name" value="Zinc finger, CHC2-type domain"/>
    <property type="match status" value="1"/>
</dbReference>
<dbReference type="GO" id="GO:1990077">
    <property type="term" value="C:primosome complex"/>
    <property type="evidence" value="ECO:0007669"/>
    <property type="project" value="UniProtKB-KW"/>
</dbReference>
<dbReference type="Proteomes" id="UP000029995">
    <property type="component" value="Unassembled WGS sequence"/>
</dbReference>
<dbReference type="SMART" id="SM00400">
    <property type="entry name" value="ZnF_CHCC"/>
    <property type="match status" value="1"/>
</dbReference>
<dbReference type="OrthoDB" id="9803773at2"/>
<dbReference type="RefSeq" id="WP_034840191.1">
    <property type="nucleotide sequence ID" value="NZ_JANX01000219.1"/>
</dbReference>
<dbReference type="FunFam" id="3.90.580.10:FF:000001">
    <property type="entry name" value="DNA primase"/>
    <property type="match status" value="1"/>
</dbReference>
<keyword evidence="5 12" id="KW-0235">DNA replication</keyword>
<comment type="caution">
    <text evidence="15">The sequence shown here is derived from an EMBL/GenBank/DDBJ whole genome shotgun (WGS) entry which is preliminary data.</text>
</comment>
<dbReference type="InterPro" id="IPR013264">
    <property type="entry name" value="DNAG_N"/>
</dbReference>
<dbReference type="InterPro" id="IPR034151">
    <property type="entry name" value="TOPRIM_DnaG_bac"/>
</dbReference>
<evidence type="ECO:0000256" key="9">
    <source>
        <dbReference type="ARBA" id="ARBA00022842"/>
    </source>
</evidence>
<dbReference type="InterPro" id="IPR030846">
    <property type="entry name" value="DnaG_bac"/>
</dbReference>
<keyword evidence="6 12" id="KW-0479">Metal-binding</keyword>
<dbReference type="Pfam" id="PF13662">
    <property type="entry name" value="Toprim_4"/>
    <property type="match status" value="1"/>
</dbReference>
<evidence type="ECO:0000313" key="16">
    <source>
        <dbReference type="Proteomes" id="UP000029995"/>
    </source>
</evidence>
<dbReference type="AlphaFoldDB" id="A0A0A0D349"/>
<feature type="region of interest" description="Disordered" evidence="13">
    <location>
        <begin position="425"/>
        <end position="453"/>
    </location>
</feature>
<dbReference type="PROSITE" id="PS50880">
    <property type="entry name" value="TOPRIM"/>
    <property type="match status" value="1"/>
</dbReference>
<comment type="function">
    <text evidence="12">RNA polymerase that catalyzes the synthesis of short RNA molecules used as primers for DNA polymerase during DNA replication.</text>
</comment>
<keyword evidence="3 12" id="KW-0808">Transferase</keyword>
<keyword evidence="1 12" id="KW-0240">DNA-directed RNA polymerase</keyword>
<evidence type="ECO:0000256" key="2">
    <source>
        <dbReference type="ARBA" id="ARBA00022515"/>
    </source>
</evidence>
<dbReference type="InterPro" id="IPR050219">
    <property type="entry name" value="DnaG_primase"/>
</dbReference>
<dbReference type="SUPFAM" id="SSF57783">
    <property type="entry name" value="Zinc beta-ribbon"/>
    <property type="match status" value="1"/>
</dbReference>
<dbReference type="Gene3D" id="3.90.980.10">
    <property type="entry name" value="DNA primase, catalytic core, N-terminal domain"/>
    <property type="match status" value="1"/>
</dbReference>
<feature type="domain" description="Toprim" evidence="14">
    <location>
        <begin position="257"/>
        <end position="339"/>
    </location>
</feature>
<evidence type="ECO:0000256" key="11">
    <source>
        <dbReference type="ARBA" id="ARBA00023163"/>
    </source>
</evidence>
<name>A0A0A0D349_9PROT</name>
<dbReference type="InterPro" id="IPR006295">
    <property type="entry name" value="DNA_primase_DnaG"/>
</dbReference>
<accession>A0A0A0D349</accession>
<evidence type="ECO:0000256" key="7">
    <source>
        <dbReference type="ARBA" id="ARBA00022771"/>
    </source>
</evidence>
<dbReference type="EMBL" id="JANX01000219">
    <property type="protein sequence ID" value="KGM33146.1"/>
    <property type="molecule type" value="Genomic_DNA"/>
</dbReference>
<evidence type="ECO:0000256" key="4">
    <source>
        <dbReference type="ARBA" id="ARBA00022695"/>
    </source>
</evidence>
<dbReference type="GO" id="GO:0005737">
    <property type="term" value="C:cytoplasm"/>
    <property type="evidence" value="ECO:0007669"/>
    <property type="project" value="TreeGrafter"/>
</dbReference>
<evidence type="ECO:0000259" key="14">
    <source>
        <dbReference type="PROSITE" id="PS50880"/>
    </source>
</evidence>
<evidence type="ECO:0000256" key="8">
    <source>
        <dbReference type="ARBA" id="ARBA00022833"/>
    </source>
</evidence>
<comment type="subunit">
    <text evidence="12">Monomer. Interacts with DnaB.</text>
</comment>
<dbReference type="InterPro" id="IPR036977">
    <property type="entry name" value="DNA_primase_Znf_CHC2"/>
</dbReference>